<evidence type="ECO:0000259" key="2">
    <source>
        <dbReference type="Pfam" id="PF09458"/>
    </source>
</evidence>
<comment type="caution">
    <text evidence="3">The sequence shown here is derived from an EMBL/GenBank/DDBJ whole genome shotgun (WGS) entry which is preliminary data.</text>
</comment>
<proteinExistence type="predicted"/>
<accession>A0A8S1MUE8</accession>
<sequence>MKFIVLIALLYLVQNFWTPQFNQGHQVIVIFSTGHILESQSTVPRQVVIDIQFSIVFKYAPQVFIQTQKVDWHLAMPGGFSERVSYITTTGFKISGIAVGPNPLYELHIYWIAILDLRILVITLETWDVQELKTGTGQREVQYKIEHDLEDATNGIISLMGVKHSSYSSTIEIDIAELTSQYIIVSVRTYSQSQLEFIKLNVLIGTSESLWSSPMQALINAPGHPFVSRGNGNYDLQLTIDCPQISGNYQLIPHVTIRGYEIMNFENIRLTYTNVVLNTKISFTLSTWSTSIIYRVYYQGGIFIYDQNFKFFDPYCAELFSECDFNGDTIIICDKIPDLQAIGWTKPFRSISVPKHRILYLFDQINYRGVKQSVIQTQKCNQFTNILSAQFQPTISFIKVLFLNTIVANNCLTVKFYSQCNYQGTMFQITQGQNLQQSKKIPFEIMSISTCPNIIIKLKAPGGSVKEITTSQACMNSFKFPKYTQNI</sequence>
<keyword evidence="4" id="KW-1185">Reference proteome</keyword>
<dbReference type="AlphaFoldDB" id="A0A8S1MUE8"/>
<evidence type="ECO:0000313" key="4">
    <source>
        <dbReference type="Proteomes" id="UP000688137"/>
    </source>
</evidence>
<evidence type="ECO:0000256" key="1">
    <source>
        <dbReference type="SAM" id="SignalP"/>
    </source>
</evidence>
<dbReference type="InterPro" id="IPR019019">
    <property type="entry name" value="H-type_lectin_domain"/>
</dbReference>
<gene>
    <name evidence="3" type="ORF">PPRIM_AZ9-3.1.T0640239</name>
</gene>
<dbReference type="Proteomes" id="UP000688137">
    <property type="component" value="Unassembled WGS sequence"/>
</dbReference>
<keyword evidence="1" id="KW-0732">Signal</keyword>
<evidence type="ECO:0000313" key="3">
    <source>
        <dbReference type="EMBL" id="CAD8080936.1"/>
    </source>
</evidence>
<feature type="signal peptide" evidence="1">
    <location>
        <begin position="1"/>
        <end position="15"/>
    </location>
</feature>
<feature type="chain" id="PRO_5035913140" description="H-type lectin domain-containing protein" evidence="1">
    <location>
        <begin position="16"/>
        <end position="487"/>
    </location>
</feature>
<feature type="domain" description="H-type lectin" evidence="2">
    <location>
        <begin position="49"/>
        <end position="114"/>
    </location>
</feature>
<name>A0A8S1MUE8_PARPR</name>
<reference evidence="3" key="1">
    <citation type="submission" date="2021-01" db="EMBL/GenBank/DDBJ databases">
        <authorList>
            <consortium name="Genoscope - CEA"/>
            <person name="William W."/>
        </authorList>
    </citation>
    <scope>NUCLEOTIDE SEQUENCE</scope>
</reference>
<organism evidence="3 4">
    <name type="scientific">Paramecium primaurelia</name>
    <dbReference type="NCBI Taxonomy" id="5886"/>
    <lineage>
        <taxon>Eukaryota</taxon>
        <taxon>Sar</taxon>
        <taxon>Alveolata</taxon>
        <taxon>Ciliophora</taxon>
        <taxon>Intramacronucleata</taxon>
        <taxon>Oligohymenophorea</taxon>
        <taxon>Peniculida</taxon>
        <taxon>Parameciidae</taxon>
        <taxon>Paramecium</taxon>
    </lineage>
</organism>
<dbReference type="OMA" id="YRVYYQG"/>
<protein>
    <recommendedName>
        <fullName evidence="2">H-type lectin domain-containing protein</fullName>
    </recommendedName>
</protein>
<dbReference type="EMBL" id="CAJJDM010000066">
    <property type="protein sequence ID" value="CAD8080936.1"/>
    <property type="molecule type" value="Genomic_DNA"/>
</dbReference>
<dbReference type="GO" id="GO:0030246">
    <property type="term" value="F:carbohydrate binding"/>
    <property type="evidence" value="ECO:0007669"/>
    <property type="project" value="InterPro"/>
</dbReference>
<dbReference type="GO" id="GO:0007155">
    <property type="term" value="P:cell adhesion"/>
    <property type="evidence" value="ECO:0007669"/>
    <property type="project" value="InterPro"/>
</dbReference>
<dbReference type="Pfam" id="PF09458">
    <property type="entry name" value="H_lectin"/>
    <property type="match status" value="1"/>
</dbReference>